<sequence length="578" mass="68167">MNQTRNQVLPQINSHGNSSEQQYLNENLFDLRDKNKEGRKQKNYEVMDLIYHKQKKKKKQEEYNIAQFMKKNQVEEYQIDIQRAEIQRICKEYGIQYNQKNFPYREKIRQICQDISVFYQYKRDQRDILDSSVLKNPEYLKRKKEEFIKMKTLFTAEYLGIDKLTSSERELFLKLQEEKLREQEDSSEENANALRNKSRLDNTKDPSKNDSYLKKVQINESQQIIELPVISINHKLSKSIVANGSNQHSKDQENTFISLMKKSEELYSVPDGTEPLSTIKLKQQHIKNQSSLDTQGSRNLNLAPIIHRKKLRDRVQKANISILDNEFLNQSITESNLDGSQRFKQSILSKKVQRKFDQSFDNNNDKVKASGLLTTTSSALKQMMYQSFFTPNKTKMNNKLGRATSKSPEENFGAENIPQTEFKPTGMRLKFKEETPKLNDTNIKELISKYPSPSKRSVLERQQTDSLRTRQRKQLQSIIRNVDRNEIDRKNDEQKLLQDMLVQNIKEEQFLKTLDKLKEIDFADSSVMETLFEYKTRDEEDQIEQAHEVAKEYHSGKLDPLNAIKLEKKRRTQNTKKF</sequence>
<dbReference type="Proteomes" id="UP000039865">
    <property type="component" value="Unassembled WGS sequence"/>
</dbReference>
<dbReference type="InParanoid" id="A0A078AK16"/>
<keyword evidence="3" id="KW-1185">Reference proteome</keyword>
<feature type="region of interest" description="Disordered" evidence="1">
    <location>
        <begin position="182"/>
        <end position="211"/>
    </location>
</feature>
<reference evidence="2 3" key="1">
    <citation type="submission" date="2014-06" db="EMBL/GenBank/DDBJ databases">
        <authorList>
            <person name="Swart Estienne"/>
        </authorList>
    </citation>
    <scope>NUCLEOTIDE SEQUENCE [LARGE SCALE GENOMIC DNA]</scope>
    <source>
        <strain evidence="2 3">130c</strain>
    </source>
</reference>
<evidence type="ECO:0000256" key="1">
    <source>
        <dbReference type="SAM" id="MobiDB-lite"/>
    </source>
</evidence>
<feature type="compositionally biased region" description="Basic and acidic residues" evidence="1">
    <location>
        <begin position="198"/>
        <end position="211"/>
    </location>
</feature>
<dbReference type="EMBL" id="CCKQ01009650">
    <property type="protein sequence ID" value="CDW81148.1"/>
    <property type="molecule type" value="Genomic_DNA"/>
</dbReference>
<dbReference type="AlphaFoldDB" id="A0A078AK16"/>
<organism evidence="2 3">
    <name type="scientific">Stylonychia lemnae</name>
    <name type="common">Ciliate</name>
    <dbReference type="NCBI Taxonomy" id="5949"/>
    <lineage>
        <taxon>Eukaryota</taxon>
        <taxon>Sar</taxon>
        <taxon>Alveolata</taxon>
        <taxon>Ciliophora</taxon>
        <taxon>Intramacronucleata</taxon>
        <taxon>Spirotrichea</taxon>
        <taxon>Stichotrichia</taxon>
        <taxon>Sporadotrichida</taxon>
        <taxon>Oxytrichidae</taxon>
        <taxon>Stylonychinae</taxon>
        <taxon>Stylonychia</taxon>
    </lineage>
</organism>
<accession>A0A078AK16</accession>
<gene>
    <name evidence="2" type="primary">Contig3285.g3513</name>
    <name evidence="2" type="ORF">STYLEM_10158</name>
</gene>
<evidence type="ECO:0000313" key="3">
    <source>
        <dbReference type="Proteomes" id="UP000039865"/>
    </source>
</evidence>
<protein>
    <submittedName>
        <fullName evidence="2">Uncharacterized protein</fullName>
    </submittedName>
</protein>
<evidence type="ECO:0000313" key="2">
    <source>
        <dbReference type="EMBL" id="CDW81148.1"/>
    </source>
</evidence>
<proteinExistence type="predicted"/>
<name>A0A078AK16_STYLE</name>